<evidence type="ECO:0000313" key="1">
    <source>
        <dbReference type="EMBL" id="MCC2127916.1"/>
    </source>
</evidence>
<organism evidence="1 2">
    <name type="scientific">Hominiventricola filiformis</name>
    <dbReference type="NCBI Taxonomy" id="2885352"/>
    <lineage>
        <taxon>Bacteria</taxon>
        <taxon>Bacillati</taxon>
        <taxon>Bacillota</taxon>
        <taxon>Clostridia</taxon>
        <taxon>Lachnospirales</taxon>
        <taxon>Lachnospiraceae</taxon>
        <taxon>Hominiventricola</taxon>
    </lineage>
</organism>
<dbReference type="RefSeq" id="WP_308460392.1">
    <property type="nucleotide sequence ID" value="NZ_JAJEPS010000055.1"/>
</dbReference>
<accession>A0AAE3ADD9</accession>
<name>A0AAE3ADD9_9FIRM</name>
<sequence length="194" mass="22507">MLTWHSEFILNKGQRRLDGMIVKRPESPPIPSPIAKIFRQYNAVDYKGPDESMTISNYFKALSYAYSIPDYLNDSSAVNQVTLTLVSHHFPRKLIHYLQEKFSSTSSKILEKVSNGIYYMYNYMIPVQLIVLSQLDLSEYLWLSCLSKHITAETPLVNLRQAYAPHQDIHFIKLLWMLSSGPIFRKEENLLCVT</sequence>
<keyword evidence="2" id="KW-1185">Reference proteome</keyword>
<dbReference type="AlphaFoldDB" id="A0AAE3ADD9"/>
<evidence type="ECO:0000313" key="2">
    <source>
        <dbReference type="Proteomes" id="UP001198220"/>
    </source>
</evidence>
<dbReference type="EMBL" id="JAJEPS010000055">
    <property type="protein sequence ID" value="MCC2127916.1"/>
    <property type="molecule type" value="Genomic_DNA"/>
</dbReference>
<dbReference type="Proteomes" id="UP001198220">
    <property type="component" value="Unassembled WGS sequence"/>
</dbReference>
<proteinExistence type="predicted"/>
<gene>
    <name evidence="1" type="ORF">LKD36_17455</name>
</gene>
<comment type="caution">
    <text evidence="1">The sequence shown here is derived from an EMBL/GenBank/DDBJ whole genome shotgun (WGS) entry which is preliminary data.</text>
</comment>
<feature type="non-terminal residue" evidence="1">
    <location>
        <position position="194"/>
    </location>
</feature>
<reference evidence="1 2" key="1">
    <citation type="submission" date="2021-10" db="EMBL/GenBank/DDBJ databases">
        <title>Anaerobic single-cell dispensing facilitates the cultivation of human gut bacteria.</title>
        <authorList>
            <person name="Afrizal A."/>
        </authorList>
    </citation>
    <scope>NUCLEOTIDE SEQUENCE [LARGE SCALE GENOMIC DNA]</scope>
    <source>
        <strain evidence="1 2">CLA-AA-H276</strain>
    </source>
</reference>
<protein>
    <submittedName>
        <fullName evidence="1">Uncharacterized protein</fullName>
    </submittedName>
</protein>